<dbReference type="EMBL" id="CAKKLH010000201">
    <property type="protein sequence ID" value="CAH0105832.1"/>
    <property type="molecule type" value="Genomic_DNA"/>
</dbReference>
<dbReference type="InterPro" id="IPR001304">
    <property type="entry name" value="C-type_lectin-like"/>
</dbReference>
<keyword evidence="1" id="KW-1015">Disulfide bond</keyword>
<comment type="caution">
    <text evidence="4">The sequence shown here is derived from an EMBL/GenBank/DDBJ whole genome shotgun (WGS) entry which is preliminary data.</text>
</comment>
<dbReference type="PANTHER" id="PTHR22802:SF465">
    <property type="entry name" value="AT17652P-RELATED"/>
    <property type="match status" value="1"/>
</dbReference>
<evidence type="ECO:0000259" key="3">
    <source>
        <dbReference type="PROSITE" id="PS50041"/>
    </source>
</evidence>
<feature type="signal peptide" evidence="2">
    <location>
        <begin position="1"/>
        <end position="19"/>
    </location>
</feature>
<accession>A0A8J2WIP9</accession>
<dbReference type="InterPro" id="IPR016187">
    <property type="entry name" value="CTDL_fold"/>
</dbReference>
<reference evidence="4" key="1">
    <citation type="submission" date="2021-11" db="EMBL/GenBank/DDBJ databases">
        <authorList>
            <person name="Schell T."/>
        </authorList>
    </citation>
    <scope>NUCLEOTIDE SEQUENCE</scope>
    <source>
        <strain evidence="4">M5</strain>
    </source>
</reference>
<evidence type="ECO:0000256" key="1">
    <source>
        <dbReference type="ARBA" id="ARBA00023157"/>
    </source>
</evidence>
<dbReference type="AlphaFoldDB" id="A0A8J2WIP9"/>
<organism evidence="4 5">
    <name type="scientific">Daphnia galeata</name>
    <dbReference type="NCBI Taxonomy" id="27404"/>
    <lineage>
        <taxon>Eukaryota</taxon>
        <taxon>Metazoa</taxon>
        <taxon>Ecdysozoa</taxon>
        <taxon>Arthropoda</taxon>
        <taxon>Crustacea</taxon>
        <taxon>Branchiopoda</taxon>
        <taxon>Diplostraca</taxon>
        <taxon>Cladocera</taxon>
        <taxon>Anomopoda</taxon>
        <taxon>Daphniidae</taxon>
        <taxon>Daphnia</taxon>
    </lineage>
</organism>
<dbReference type="PROSITE" id="PS50041">
    <property type="entry name" value="C_TYPE_LECTIN_2"/>
    <property type="match status" value="1"/>
</dbReference>
<name>A0A8J2WIP9_9CRUS</name>
<dbReference type="InterPro" id="IPR021097">
    <property type="entry name" value="CPH_domain"/>
</dbReference>
<dbReference type="SMART" id="SM00034">
    <property type="entry name" value="CLECT"/>
    <property type="match status" value="1"/>
</dbReference>
<dbReference type="InterPro" id="IPR018378">
    <property type="entry name" value="C-type_lectin_CS"/>
</dbReference>
<gene>
    <name evidence="4" type="ORF">DGAL_LOCUS8903</name>
</gene>
<feature type="domain" description="C-type lectin" evidence="3">
    <location>
        <begin position="264"/>
        <end position="368"/>
    </location>
</feature>
<evidence type="ECO:0000313" key="5">
    <source>
        <dbReference type="Proteomes" id="UP000789390"/>
    </source>
</evidence>
<dbReference type="PROSITE" id="PS00615">
    <property type="entry name" value="C_TYPE_LECTIN_1"/>
    <property type="match status" value="1"/>
</dbReference>
<dbReference type="InterPro" id="IPR016186">
    <property type="entry name" value="C-type_lectin-like/link_sf"/>
</dbReference>
<dbReference type="PANTHER" id="PTHR22802">
    <property type="entry name" value="C-TYPE LECTIN SUPERFAMILY MEMBER"/>
    <property type="match status" value="1"/>
</dbReference>
<keyword evidence="2" id="KW-0732">Signal</keyword>
<dbReference type="Proteomes" id="UP000789390">
    <property type="component" value="Unassembled WGS sequence"/>
</dbReference>
<dbReference type="SUPFAM" id="SSF56436">
    <property type="entry name" value="C-type lectin-like"/>
    <property type="match status" value="1"/>
</dbReference>
<dbReference type="Pfam" id="PF00059">
    <property type="entry name" value="Lectin_C"/>
    <property type="match status" value="1"/>
</dbReference>
<dbReference type="OrthoDB" id="6343294at2759"/>
<dbReference type="InterPro" id="IPR051004">
    <property type="entry name" value="DC-SIGN_domain-containing"/>
</dbReference>
<evidence type="ECO:0000313" key="4">
    <source>
        <dbReference type="EMBL" id="CAH0105832.1"/>
    </source>
</evidence>
<protein>
    <recommendedName>
        <fullName evidence="3">C-type lectin domain-containing protein</fullName>
    </recommendedName>
</protein>
<dbReference type="Gene3D" id="3.10.100.10">
    <property type="entry name" value="Mannose-Binding Protein A, subunit A"/>
    <property type="match status" value="1"/>
</dbReference>
<keyword evidence="5" id="KW-1185">Reference proteome</keyword>
<dbReference type="Gene3D" id="2.30.30.30">
    <property type="match status" value="1"/>
</dbReference>
<dbReference type="CDD" id="cd00037">
    <property type="entry name" value="CLECT"/>
    <property type="match status" value="2"/>
</dbReference>
<feature type="chain" id="PRO_5035227571" description="C-type lectin domain-containing protein" evidence="2">
    <location>
        <begin position="20"/>
        <end position="369"/>
    </location>
</feature>
<dbReference type="SUPFAM" id="SSF63748">
    <property type="entry name" value="Tudor/PWWP/MBT"/>
    <property type="match status" value="1"/>
</dbReference>
<proteinExistence type="predicted"/>
<sequence length="369" mass="42386">MSSVKLVVLLILLVDSIRSDIHGYLEKANRFKRIVVGNGTAILPPRPLPIGNLSSTQGEADCYFVGSHFYCISQFLANFTESNHYCREEKMQLLYLENEEEHEYLYNFMSSNYHSSVGKFLKKNDFPSEEDYSNYVYDNISPGMLVKCASVCGRQIRPFVDEGRVLDYEDREYIGLAVKVQWKTGIVRWYPAQNLEIGGYRSLNNSNDRRPAEGLFTLEENIFEPGDKVRIRIFSDISNLEQQRILQQIQPGEIGIISDLDFAGGSGLVFFPSNKGWRGPLSLLEITDKRKASGTFWTSGKRNNRGEDWIWASNNDLLTFTNWAKHEEQEAVLIKSLGLLEDCIAIKYHKQGKWFSSRCSDRNFFICKK</sequence>
<evidence type="ECO:0000256" key="2">
    <source>
        <dbReference type="SAM" id="SignalP"/>
    </source>
</evidence>
<dbReference type="InterPro" id="IPR014722">
    <property type="entry name" value="Rib_uL2_dom2"/>
</dbReference>
<dbReference type="Pfam" id="PF11515">
    <property type="entry name" value="Cul7"/>
    <property type="match status" value="1"/>
</dbReference>